<feature type="domain" description="Fe/B12 periplasmic-binding" evidence="3">
    <location>
        <begin position="54"/>
        <end position="313"/>
    </location>
</feature>
<dbReference type="Gene3D" id="3.40.50.1980">
    <property type="entry name" value="Nitrogenase molybdenum iron protein domain"/>
    <property type="match status" value="2"/>
</dbReference>
<protein>
    <submittedName>
        <fullName evidence="4">Iron complex transport system substrate-binding protein</fullName>
    </submittedName>
</protein>
<name>A0A1H7CHR1_9FIRM</name>
<organism evidence="4 5">
    <name type="scientific">Propionispira arboris</name>
    <dbReference type="NCBI Taxonomy" id="84035"/>
    <lineage>
        <taxon>Bacteria</taxon>
        <taxon>Bacillati</taxon>
        <taxon>Bacillota</taxon>
        <taxon>Negativicutes</taxon>
        <taxon>Selenomonadales</taxon>
        <taxon>Selenomonadaceae</taxon>
        <taxon>Propionispira</taxon>
    </lineage>
</organism>
<evidence type="ECO:0000313" key="4">
    <source>
        <dbReference type="EMBL" id="SEJ86170.1"/>
    </source>
</evidence>
<accession>A0A1H7CHR1</accession>
<dbReference type="GO" id="GO:0071281">
    <property type="term" value="P:cellular response to iron ion"/>
    <property type="evidence" value="ECO:0007669"/>
    <property type="project" value="TreeGrafter"/>
</dbReference>
<keyword evidence="2" id="KW-0732">Signal</keyword>
<dbReference type="SUPFAM" id="SSF53807">
    <property type="entry name" value="Helical backbone' metal receptor"/>
    <property type="match status" value="1"/>
</dbReference>
<dbReference type="InterPro" id="IPR050902">
    <property type="entry name" value="ABC_Transporter_SBP"/>
</dbReference>
<evidence type="ECO:0000256" key="2">
    <source>
        <dbReference type="SAM" id="SignalP"/>
    </source>
</evidence>
<dbReference type="Proteomes" id="UP000199662">
    <property type="component" value="Unassembled WGS sequence"/>
</dbReference>
<dbReference type="PANTHER" id="PTHR30535">
    <property type="entry name" value="VITAMIN B12-BINDING PROTEIN"/>
    <property type="match status" value="1"/>
</dbReference>
<dbReference type="Pfam" id="PF01497">
    <property type="entry name" value="Peripla_BP_2"/>
    <property type="match status" value="1"/>
</dbReference>
<dbReference type="AlphaFoldDB" id="A0A1H7CHR1"/>
<sequence length="318" mass="34781">MSKYKWLMVLLSLCVCLLAAACTSTKTSPEASAQYLTIQDDVNRTVVLTKKPERIVALSTSFLEPLGAVKANIVGRVSSKTGVPEFAEPIEEVGAFYQVNIEKVIALQPDLVIAFKGVNDKFVPILESNHIPVIVLQMKTYEDVKAKIKLFASITGEVQKGDDLIKSMDDSVEAIKAKMPSEHKKVAILHSTAQNVTVELDGSIAGSIAKSLGFMNVAATGQPLEKDPDATPYSLETLVEQDPDIIFVTSMGKMDEIKKSMSANVENNPAWSSLRAVKNKQLYFLPQNLFLLNPGVDYPNAVETMAKLVYPEVFKDAK</sequence>
<evidence type="ECO:0000256" key="1">
    <source>
        <dbReference type="ARBA" id="ARBA00008814"/>
    </source>
</evidence>
<dbReference type="EMBL" id="FNZK01000020">
    <property type="protein sequence ID" value="SEJ86170.1"/>
    <property type="molecule type" value="Genomic_DNA"/>
</dbReference>
<comment type="similarity">
    <text evidence="1">Belongs to the bacterial solute-binding protein 8 family.</text>
</comment>
<gene>
    <name evidence="4" type="ORF">SAMN05660742_12052</name>
</gene>
<evidence type="ECO:0000259" key="3">
    <source>
        <dbReference type="PROSITE" id="PS50983"/>
    </source>
</evidence>
<dbReference type="PROSITE" id="PS50983">
    <property type="entry name" value="FE_B12_PBP"/>
    <property type="match status" value="1"/>
</dbReference>
<dbReference type="PROSITE" id="PS51257">
    <property type="entry name" value="PROKAR_LIPOPROTEIN"/>
    <property type="match status" value="1"/>
</dbReference>
<feature type="signal peptide" evidence="2">
    <location>
        <begin position="1"/>
        <end position="21"/>
    </location>
</feature>
<feature type="chain" id="PRO_5038960255" evidence="2">
    <location>
        <begin position="22"/>
        <end position="318"/>
    </location>
</feature>
<evidence type="ECO:0000313" key="5">
    <source>
        <dbReference type="Proteomes" id="UP000199662"/>
    </source>
</evidence>
<proteinExistence type="inferred from homology"/>
<dbReference type="RefSeq" id="WP_091834401.1">
    <property type="nucleotide sequence ID" value="NZ_FNZK01000020.1"/>
</dbReference>
<dbReference type="InterPro" id="IPR002491">
    <property type="entry name" value="ABC_transptr_periplasmic_BD"/>
</dbReference>
<dbReference type="STRING" id="84035.SAMN05660742_12052"/>
<reference evidence="4 5" key="1">
    <citation type="submission" date="2016-10" db="EMBL/GenBank/DDBJ databases">
        <authorList>
            <person name="de Groot N.N."/>
        </authorList>
    </citation>
    <scope>NUCLEOTIDE SEQUENCE [LARGE SCALE GENOMIC DNA]</scope>
    <source>
        <strain evidence="4 5">DSM 2179</strain>
    </source>
</reference>
<dbReference type="PANTHER" id="PTHR30535:SF34">
    <property type="entry name" value="MOLYBDATE-BINDING PROTEIN MOLA"/>
    <property type="match status" value="1"/>
</dbReference>
<keyword evidence="5" id="KW-1185">Reference proteome</keyword>